<dbReference type="AlphaFoldDB" id="A0A7W7QE74"/>
<feature type="chain" id="PRO_5030844340" description="F5/8 type C domain-containing protein" evidence="1">
    <location>
        <begin position="28"/>
        <end position="383"/>
    </location>
</feature>
<feature type="signal peptide" evidence="1">
    <location>
        <begin position="1"/>
        <end position="27"/>
    </location>
</feature>
<dbReference type="Pfam" id="PF08787">
    <property type="entry name" value="Alginate_lyase2"/>
    <property type="match status" value="1"/>
</dbReference>
<dbReference type="Gene3D" id="2.60.120.200">
    <property type="match status" value="1"/>
</dbReference>
<sequence length="383" mass="40631">MRLIRVVAAAVVVPAAAAVLTGAVAQAEPVAVQSVVASGDDGNVPANTLDGDLGTRWSDEGDGVWIRYDLGSQVDLGSLSVAWHNGDQRRTTFAVQTSGNGSDWSTVVSRRASSGTTRQPETYDFADRGGRYLRIVGYGNTVNDWTSITEVGIFGADSGGGDCAYPADVLDLTAWKVTLPTGGDEDPDEITQPRLDTFAADPWFVATDACDGVRFRAAVNGVTTGGSSYPRSELREMNADGSDEAGWSATEGTHTMVIREAITATPNDKPDVVAGQIHDGDDDVSVFRLEGTRLYVTKGDTSDHKLVDDDYVLGTPFEAKFVVSGGSIKAYYNGVLQTTISASFPDGYFKAGAYTQANCDRSDPCADSNYGEVVIYDIDVTHS</sequence>
<dbReference type="EMBL" id="JACHJQ010000011">
    <property type="protein sequence ID" value="MBB4911962.1"/>
    <property type="molecule type" value="Genomic_DNA"/>
</dbReference>
<keyword evidence="4" id="KW-1185">Reference proteome</keyword>
<protein>
    <recommendedName>
        <fullName evidence="2">F5/8 type C domain-containing protein</fullName>
    </recommendedName>
</protein>
<name>A0A7W7QE74_9PSEU</name>
<reference evidence="3 4" key="1">
    <citation type="submission" date="2020-08" db="EMBL/GenBank/DDBJ databases">
        <title>Genomic Encyclopedia of Type Strains, Phase III (KMG-III): the genomes of soil and plant-associated and newly described type strains.</title>
        <authorList>
            <person name="Whitman W."/>
        </authorList>
    </citation>
    <scope>NUCLEOTIDE SEQUENCE [LARGE SCALE GENOMIC DNA]</scope>
    <source>
        <strain evidence="3 4">CECT 8960</strain>
    </source>
</reference>
<organism evidence="3 4">
    <name type="scientific">Actinophytocola algeriensis</name>
    <dbReference type="NCBI Taxonomy" id="1768010"/>
    <lineage>
        <taxon>Bacteria</taxon>
        <taxon>Bacillati</taxon>
        <taxon>Actinomycetota</taxon>
        <taxon>Actinomycetes</taxon>
        <taxon>Pseudonocardiales</taxon>
        <taxon>Pseudonocardiaceae</taxon>
    </lineage>
</organism>
<feature type="domain" description="F5/8 type C" evidence="2">
    <location>
        <begin position="12"/>
        <end position="156"/>
    </location>
</feature>
<dbReference type="SUPFAM" id="SSF49785">
    <property type="entry name" value="Galactose-binding domain-like"/>
    <property type="match status" value="1"/>
</dbReference>
<dbReference type="Pfam" id="PF00754">
    <property type="entry name" value="F5_F8_type_C"/>
    <property type="match status" value="1"/>
</dbReference>
<dbReference type="RefSeq" id="WP_184815950.1">
    <property type="nucleotide sequence ID" value="NZ_JACHJQ010000011.1"/>
</dbReference>
<dbReference type="InterPro" id="IPR014895">
    <property type="entry name" value="Alginate_lyase_2"/>
</dbReference>
<dbReference type="PROSITE" id="PS50022">
    <property type="entry name" value="FA58C_3"/>
    <property type="match status" value="1"/>
</dbReference>
<gene>
    <name evidence="3" type="ORF">FHR82_008233</name>
</gene>
<evidence type="ECO:0000259" key="2">
    <source>
        <dbReference type="PROSITE" id="PS50022"/>
    </source>
</evidence>
<evidence type="ECO:0000256" key="1">
    <source>
        <dbReference type="SAM" id="SignalP"/>
    </source>
</evidence>
<keyword evidence="1" id="KW-0732">Signal</keyword>
<accession>A0A7W7QE74</accession>
<dbReference type="InterPro" id="IPR013320">
    <property type="entry name" value="ConA-like_dom_sf"/>
</dbReference>
<evidence type="ECO:0000313" key="4">
    <source>
        <dbReference type="Proteomes" id="UP000520767"/>
    </source>
</evidence>
<dbReference type="Gene3D" id="2.60.120.260">
    <property type="entry name" value="Galactose-binding domain-like"/>
    <property type="match status" value="1"/>
</dbReference>
<dbReference type="SUPFAM" id="SSF49899">
    <property type="entry name" value="Concanavalin A-like lectins/glucanases"/>
    <property type="match status" value="1"/>
</dbReference>
<dbReference type="InterPro" id="IPR008979">
    <property type="entry name" value="Galactose-bd-like_sf"/>
</dbReference>
<dbReference type="InterPro" id="IPR000421">
    <property type="entry name" value="FA58C"/>
</dbReference>
<dbReference type="Proteomes" id="UP000520767">
    <property type="component" value="Unassembled WGS sequence"/>
</dbReference>
<proteinExistence type="predicted"/>
<evidence type="ECO:0000313" key="3">
    <source>
        <dbReference type="EMBL" id="MBB4911962.1"/>
    </source>
</evidence>
<comment type="caution">
    <text evidence="3">The sequence shown here is derived from an EMBL/GenBank/DDBJ whole genome shotgun (WGS) entry which is preliminary data.</text>
</comment>